<evidence type="ECO:0000256" key="9">
    <source>
        <dbReference type="ARBA" id="ARBA00034808"/>
    </source>
</evidence>
<evidence type="ECO:0000256" key="5">
    <source>
        <dbReference type="ARBA" id="ARBA00022840"/>
    </source>
</evidence>
<dbReference type="EMBL" id="FNJU01000002">
    <property type="protein sequence ID" value="SDP35897.1"/>
    <property type="molecule type" value="Genomic_DNA"/>
</dbReference>
<dbReference type="GO" id="GO:0000725">
    <property type="term" value="P:recombinational repair"/>
    <property type="evidence" value="ECO:0007669"/>
    <property type="project" value="TreeGrafter"/>
</dbReference>
<dbReference type="RefSeq" id="WP_090851055.1">
    <property type="nucleotide sequence ID" value="NZ_FNJU01000002.1"/>
</dbReference>
<evidence type="ECO:0000259" key="13">
    <source>
        <dbReference type="PROSITE" id="PS51217"/>
    </source>
</evidence>
<evidence type="ECO:0000256" key="4">
    <source>
        <dbReference type="ARBA" id="ARBA00022806"/>
    </source>
</evidence>
<dbReference type="STRING" id="930152.SAMN05216565_102509"/>
<dbReference type="GO" id="GO:0005524">
    <property type="term" value="F:ATP binding"/>
    <property type="evidence" value="ECO:0007669"/>
    <property type="project" value="UniProtKB-UniRule"/>
</dbReference>
<evidence type="ECO:0000313" key="15">
    <source>
        <dbReference type="Proteomes" id="UP000199159"/>
    </source>
</evidence>
<keyword evidence="5 11" id="KW-0067">ATP-binding</keyword>
<dbReference type="InterPro" id="IPR014017">
    <property type="entry name" value="DNA_helicase_UvrD-like_C"/>
</dbReference>
<comment type="catalytic activity">
    <reaction evidence="8">
        <text>Couples ATP hydrolysis with the unwinding of duplex DNA by translocating in the 3'-5' direction.</text>
        <dbReference type="EC" id="5.6.2.4"/>
    </reaction>
</comment>
<dbReference type="EC" id="5.6.2.4" evidence="9"/>
<dbReference type="CDD" id="cd17932">
    <property type="entry name" value="DEXQc_UvrD"/>
    <property type="match status" value="1"/>
</dbReference>
<keyword evidence="6" id="KW-0238">DNA-binding</keyword>
<dbReference type="PROSITE" id="PS51217">
    <property type="entry name" value="UVRD_HELICASE_CTER"/>
    <property type="match status" value="1"/>
</dbReference>
<dbReference type="Gene3D" id="3.40.50.300">
    <property type="entry name" value="P-loop containing nucleotide triphosphate hydrolases"/>
    <property type="match status" value="2"/>
</dbReference>
<keyword evidence="3 11" id="KW-0378">Hydrolase</keyword>
<evidence type="ECO:0000256" key="2">
    <source>
        <dbReference type="ARBA" id="ARBA00022741"/>
    </source>
</evidence>
<evidence type="ECO:0000256" key="8">
    <source>
        <dbReference type="ARBA" id="ARBA00034617"/>
    </source>
</evidence>
<proteinExistence type="inferred from homology"/>
<protein>
    <recommendedName>
        <fullName evidence="9">DNA 3'-5' helicase</fullName>
        <ecNumber evidence="9">5.6.2.4</ecNumber>
    </recommendedName>
</protein>
<evidence type="ECO:0000259" key="12">
    <source>
        <dbReference type="PROSITE" id="PS51198"/>
    </source>
</evidence>
<comment type="catalytic activity">
    <reaction evidence="10">
        <text>ATP + H2O = ADP + phosphate + H(+)</text>
        <dbReference type="Rhea" id="RHEA:13065"/>
        <dbReference type="ChEBI" id="CHEBI:15377"/>
        <dbReference type="ChEBI" id="CHEBI:15378"/>
        <dbReference type="ChEBI" id="CHEBI:30616"/>
        <dbReference type="ChEBI" id="CHEBI:43474"/>
        <dbReference type="ChEBI" id="CHEBI:456216"/>
        <dbReference type="EC" id="5.6.2.4"/>
    </reaction>
</comment>
<dbReference type="GO" id="GO:0016887">
    <property type="term" value="F:ATP hydrolysis activity"/>
    <property type="evidence" value="ECO:0007669"/>
    <property type="project" value="RHEA"/>
</dbReference>
<dbReference type="GO" id="GO:0043138">
    <property type="term" value="F:3'-5' DNA helicase activity"/>
    <property type="evidence" value="ECO:0007669"/>
    <property type="project" value="UniProtKB-EC"/>
</dbReference>
<reference evidence="15" key="1">
    <citation type="submission" date="2016-10" db="EMBL/GenBank/DDBJ databases">
        <authorList>
            <person name="Varghese N."/>
            <person name="Submissions S."/>
        </authorList>
    </citation>
    <scope>NUCLEOTIDE SEQUENCE [LARGE SCALE GENOMIC DNA]</scope>
    <source>
        <strain evidence="15">IBRC-M10078</strain>
    </source>
</reference>
<accession>A0A1H0S2M1</accession>
<evidence type="ECO:0000256" key="11">
    <source>
        <dbReference type="PROSITE-ProRule" id="PRU00560"/>
    </source>
</evidence>
<dbReference type="InterPro" id="IPR014016">
    <property type="entry name" value="UvrD-like_ATP-bd"/>
</dbReference>
<evidence type="ECO:0000313" key="14">
    <source>
        <dbReference type="EMBL" id="SDP35897.1"/>
    </source>
</evidence>
<gene>
    <name evidence="14" type="ORF">SAMN05216565_102509</name>
</gene>
<name>A0A1H0S2M1_9BACI</name>
<feature type="domain" description="UvrD-like helicase ATP-binding" evidence="12">
    <location>
        <begin position="138"/>
        <end position="417"/>
    </location>
</feature>
<dbReference type="Gene3D" id="1.10.10.160">
    <property type="match status" value="1"/>
</dbReference>
<dbReference type="PROSITE" id="PS51198">
    <property type="entry name" value="UVRD_HELICASE_ATP_BIND"/>
    <property type="match status" value="1"/>
</dbReference>
<comment type="similarity">
    <text evidence="1">Belongs to the helicase family. UvrD subfamily.</text>
</comment>
<dbReference type="CDD" id="cd18807">
    <property type="entry name" value="SF1_C_UvrD"/>
    <property type="match status" value="1"/>
</dbReference>
<evidence type="ECO:0000256" key="3">
    <source>
        <dbReference type="ARBA" id="ARBA00022801"/>
    </source>
</evidence>
<organism evidence="14 15">
    <name type="scientific">Litchfieldia salsa</name>
    <dbReference type="NCBI Taxonomy" id="930152"/>
    <lineage>
        <taxon>Bacteria</taxon>
        <taxon>Bacillati</taxon>
        <taxon>Bacillota</taxon>
        <taxon>Bacilli</taxon>
        <taxon>Bacillales</taxon>
        <taxon>Bacillaceae</taxon>
        <taxon>Litchfieldia</taxon>
    </lineage>
</organism>
<dbReference type="InterPro" id="IPR000212">
    <property type="entry name" value="DNA_helicase_UvrD/REP"/>
</dbReference>
<sequence length="759" mass="87938">MQKAILNGQVIDLKGVPRDEYQIIYEAGIHSKITCGHCGDFVKLYLGIHDRPHFFHQQSNINSTTCSEYMETTYQPIKKVTVEPTTSIEHNGFNIPKSRAIQSTATIEKSINWKEPKSINRLPPYSKSALPNQEFLNLNLDSSQYNAVTATDGPLLIIAGAGSGKTRVLTSRTAFLIKEQMIEPKNIMLVTFTSKSAIEMKERLIKVAGLTPQQIHSLVTGTFHSIFYKIVMHHEPYRWKSTNLLKWDYQKEKIIKEAARELTLDEKEFAFDQALQLIGYWKNTLLPPELIKPKDQWEERVLFLYRYYENRKKEYGLFDFDDMLVGCYHLFLEQPDLLKRYQERFTHFLIDEFQDINKVQYETIKLLSHTTKNLCVVGDDDQSIYAFRGSDPTFMLEFEKDYPNARIVTLSQNYRSSHMIVASANRIITRNLRRREKKMNASFNNGQAPFFFFPYNEEEEATMIVTDIKEKIKDGAAPSDFAILYRTHTASRAMFERLAQSNLPFKLEQDSDSFYNRRIVRGLLAYLHLSKDPNDTDALGHVLSSLFLKQNVMNDLKAISILEDCSMIQALEKITNIQPFQQKKLRKIVPMFSRLKSTSPITAIEMIEREMGFAEYVKKNGNEGNTIEKGSDDIRDLKVVAKKFKHVQELLDHVSHMVAMNKEMKQISKHYTDAVQLLTIHRSKGLEFKHVYIIGTVDGSIPHDFALESLRNGENEPLEEERRLLYVAMTRAEESLTISVPEMRRNKISHPSRFIKEFL</sequence>
<dbReference type="Pfam" id="PF13361">
    <property type="entry name" value="UvrD_C"/>
    <property type="match status" value="1"/>
</dbReference>
<dbReference type="Pfam" id="PF00580">
    <property type="entry name" value="UvrD-helicase"/>
    <property type="match status" value="1"/>
</dbReference>
<evidence type="ECO:0000256" key="7">
    <source>
        <dbReference type="ARBA" id="ARBA00023235"/>
    </source>
</evidence>
<evidence type="ECO:0000256" key="1">
    <source>
        <dbReference type="ARBA" id="ARBA00009922"/>
    </source>
</evidence>
<feature type="domain" description="UvrD-like helicase C-terminal" evidence="13">
    <location>
        <begin position="418"/>
        <end position="685"/>
    </location>
</feature>
<dbReference type="GO" id="GO:0005829">
    <property type="term" value="C:cytosol"/>
    <property type="evidence" value="ECO:0007669"/>
    <property type="project" value="TreeGrafter"/>
</dbReference>
<dbReference type="PANTHER" id="PTHR11070:SF2">
    <property type="entry name" value="ATP-DEPENDENT DNA HELICASE SRS2"/>
    <property type="match status" value="1"/>
</dbReference>
<dbReference type="AlphaFoldDB" id="A0A1H0S2M1"/>
<dbReference type="InterPro" id="IPR027417">
    <property type="entry name" value="P-loop_NTPase"/>
</dbReference>
<keyword evidence="7" id="KW-0413">Isomerase</keyword>
<dbReference type="Gene3D" id="1.10.486.10">
    <property type="entry name" value="PCRA, domain 4"/>
    <property type="match status" value="1"/>
</dbReference>
<dbReference type="OrthoDB" id="9810135at2"/>
<dbReference type="Proteomes" id="UP000199159">
    <property type="component" value="Unassembled WGS sequence"/>
</dbReference>
<keyword evidence="15" id="KW-1185">Reference proteome</keyword>
<keyword evidence="4 11" id="KW-0347">Helicase</keyword>
<dbReference type="InterPro" id="IPR013986">
    <property type="entry name" value="DExx_box_DNA_helicase_dom_sf"/>
</dbReference>
<dbReference type="GO" id="GO:0003677">
    <property type="term" value="F:DNA binding"/>
    <property type="evidence" value="ECO:0007669"/>
    <property type="project" value="UniProtKB-KW"/>
</dbReference>
<feature type="binding site" evidence="11">
    <location>
        <begin position="159"/>
        <end position="166"/>
    </location>
    <ligand>
        <name>ATP</name>
        <dbReference type="ChEBI" id="CHEBI:30616"/>
    </ligand>
</feature>
<evidence type="ECO:0000256" key="6">
    <source>
        <dbReference type="ARBA" id="ARBA00023125"/>
    </source>
</evidence>
<keyword evidence="2 11" id="KW-0547">Nucleotide-binding</keyword>
<dbReference type="GO" id="GO:0033202">
    <property type="term" value="C:DNA helicase complex"/>
    <property type="evidence" value="ECO:0007669"/>
    <property type="project" value="TreeGrafter"/>
</dbReference>
<evidence type="ECO:0000256" key="10">
    <source>
        <dbReference type="ARBA" id="ARBA00048988"/>
    </source>
</evidence>
<dbReference type="SUPFAM" id="SSF52540">
    <property type="entry name" value="P-loop containing nucleoside triphosphate hydrolases"/>
    <property type="match status" value="1"/>
</dbReference>
<dbReference type="PANTHER" id="PTHR11070">
    <property type="entry name" value="UVRD / RECB / PCRA DNA HELICASE FAMILY MEMBER"/>
    <property type="match status" value="1"/>
</dbReference>